<dbReference type="OrthoDB" id="6159439at2759"/>
<proteinExistence type="inferred from homology"/>
<sequence>MNSYFEQASGFYGHPHQATGMSMGSSAHHDQSATAAAAAYRGFPLSLGMTPYTNHHLQRSTQDSPYDASITAACNKIYGDGSQAYKQDCLNIKADSVNGYKDIWNTSSNGGAGGGGGTGGGGGGSAGSTNASNNTANGGQNSAAGGGMPVRPSACTPDSRVGGYLDTSGGSPVSHRGGSAGGAGSGGVGGGGGGGSVSQSGNVGGVGAAGGGAATAWNANCTISGAAAAQTASSLHQASNHTFYPWMAIAGKIRSDLTQYGGISPDMGTNGLRRRGRQTYTRYQTLELEKEFHTNHYLTRRRRIEMAHALCLTERQIKIWFQNRRMKLKKEIQAIKELNEQEKQAQAQKAAAAAAEKFINYYYNYSNNREDNNNTTIKHLTTTAAATEIETTTATTIHTSVNATPAATPSSSSSIQNVESHNDFSTEAATTASVTTKLNSINYNNFYQNYTQHHYQQQHHHEIFSFRLKVKLKTKKNLKIILKKKKNITNKLTKQTCANYFNFKFLLFFILFFIYNFTNIKCYK</sequence>
<evidence type="ECO:0000256" key="2">
    <source>
        <dbReference type="ARBA" id="ARBA00009107"/>
    </source>
</evidence>
<dbReference type="FunFam" id="1.10.10.60:FF:000193">
    <property type="entry name" value="Ultrabithorax, isoform C"/>
    <property type="match status" value="1"/>
</dbReference>
<dbReference type="PRINTS" id="PR00024">
    <property type="entry name" value="HOMEOBOX"/>
</dbReference>
<evidence type="ECO:0000256" key="4">
    <source>
        <dbReference type="ARBA" id="ARBA00023125"/>
    </source>
</evidence>
<dbReference type="EMBL" id="JRES01000032">
    <property type="protein sequence ID" value="KNC34758.1"/>
    <property type="molecule type" value="Genomic_DNA"/>
</dbReference>
<dbReference type="InterPro" id="IPR020479">
    <property type="entry name" value="HD_metazoa"/>
</dbReference>
<evidence type="ECO:0000259" key="12">
    <source>
        <dbReference type="PROSITE" id="PS50071"/>
    </source>
</evidence>
<comment type="caution">
    <text evidence="13">The sequence shown here is derived from an EMBL/GenBank/DDBJ whole genome shotgun (WGS) entry which is preliminary data.</text>
</comment>
<organism evidence="13 14">
    <name type="scientific">Lucilia cuprina</name>
    <name type="common">Green bottle fly</name>
    <name type="synonym">Australian sheep blowfly</name>
    <dbReference type="NCBI Taxonomy" id="7375"/>
    <lineage>
        <taxon>Eukaryota</taxon>
        <taxon>Metazoa</taxon>
        <taxon>Ecdysozoa</taxon>
        <taxon>Arthropoda</taxon>
        <taxon>Hexapoda</taxon>
        <taxon>Insecta</taxon>
        <taxon>Pterygota</taxon>
        <taxon>Neoptera</taxon>
        <taxon>Endopterygota</taxon>
        <taxon>Diptera</taxon>
        <taxon>Brachycera</taxon>
        <taxon>Muscomorpha</taxon>
        <taxon>Oestroidea</taxon>
        <taxon>Calliphoridae</taxon>
        <taxon>Luciliinae</taxon>
        <taxon>Lucilia</taxon>
    </lineage>
</organism>
<feature type="compositionally biased region" description="Gly residues" evidence="10">
    <location>
        <begin position="110"/>
        <end position="126"/>
    </location>
</feature>
<dbReference type="InterPro" id="IPR009057">
    <property type="entry name" value="Homeodomain-like_sf"/>
</dbReference>
<dbReference type="SMART" id="SM00389">
    <property type="entry name" value="HOX"/>
    <property type="match status" value="1"/>
</dbReference>
<keyword evidence="11" id="KW-1133">Transmembrane helix</keyword>
<dbReference type="Pfam" id="PF00046">
    <property type="entry name" value="Homeodomain"/>
    <property type="match status" value="1"/>
</dbReference>
<feature type="compositionally biased region" description="Low complexity" evidence="10">
    <location>
        <begin position="127"/>
        <end position="143"/>
    </location>
</feature>
<keyword evidence="3" id="KW-0217">Developmental protein</keyword>
<keyword evidence="11" id="KW-0812">Transmembrane</keyword>
<feature type="compositionally biased region" description="Low complexity" evidence="10">
    <location>
        <begin position="398"/>
        <end position="414"/>
    </location>
</feature>
<feature type="region of interest" description="Disordered" evidence="10">
    <location>
        <begin position="109"/>
        <end position="195"/>
    </location>
</feature>
<evidence type="ECO:0000256" key="7">
    <source>
        <dbReference type="PROSITE-ProRule" id="PRU00108"/>
    </source>
</evidence>
<dbReference type="GO" id="GO:0009952">
    <property type="term" value="P:anterior/posterior pattern specification"/>
    <property type="evidence" value="ECO:0007669"/>
    <property type="project" value="TreeGrafter"/>
</dbReference>
<dbReference type="InterPro" id="IPR017970">
    <property type="entry name" value="Homeobox_CS"/>
</dbReference>
<gene>
    <name evidence="13" type="ORF">FF38_01948</name>
</gene>
<comment type="subcellular location">
    <subcellularLocation>
        <location evidence="1 7 8">Nucleus</location>
    </subcellularLocation>
</comment>
<evidence type="ECO:0000313" key="13">
    <source>
        <dbReference type="EMBL" id="KNC34758.1"/>
    </source>
</evidence>
<dbReference type="PANTHER" id="PTHR45659:SF21">
    <property type="entry name" value="HOMEOTIC PROTEIN ULTRABITHORAX"/>
    <property type="match status" value="1"/>
</dbReference>
<keyword evidence="11" id="KW-0472">Membrane</keyword>
<evidence type="ECO:0000313" key="14">
    <source>
        <dbReference type="Proteomes" id="UP000037069"/>
    </source>
</evidence>
<evidence type="ECO:0000256" key="11">
    <source>
        <dbReference type="SAM" id="Phobius"/>
    </source>
</evidence>
<dbReference type="Proteomes" id="UP000037069">
    <property type="component" value="Unassembled WGS sequence"/>
</dbReference>
<dbReference type="PANTHER" id="PTHR45659">
    <property type="entry name" value="HOMEOBOX PROTEIN HOX"/>
    <property type="match status" value="1"/>
</dbReference>
<dbReference type="AlphaFoldDB" id="A0A0L0CQX6"/>
<comment type="similarity">
    <text evidence="2">Belongs to the Antp homeobox family.</text>
</comment>
<dbReference type="InterPro" id="IPR050296">
    <property type="entry name" value="Antp_homeobox"/>
</dbReference>
<reference evidence="13 14" key="1">
    <citation type="journal article" date="2015" name="Nat. Commun.">
        <title>Lucilia cuprina genome unlocks parasitic fly biology to underpin future interventions.</title>
        <authorList>
            <person name="Anstead C.A."/>
            <person name="Korhonen P.K."/>
            <person name="Young N.D."/>
            <person name="Hall R.S."/>
            <person name="Jex A.R."/>
            <person name="Murali S.C."/>
            <person name="Hughes D.S."/>
            <person name="Lee S.F."/>
            <person name="Perry T."/>
            <person name="Stroehlein A.J."/>
            <person name="Ansell B.R."/>
            <person name="Breugelmans B."/>
            <person name="Hofmann A."/>
            <person name="Qu J."/>
            <person name="Dugan S."/>
            <person name="Lee S.L."/>
            <person name="Chao H."/>
            <person name="Dinh H."/>
            <person name="Han Y."/>
            <person name="Doddapaneni H.V."/>
            <person name="Worley K.C."/>
            <person name="Muzny D.M."/>
            <person name="Ioannidis P."/>
            <person name="Waterhouse R.M."/>
            <person name="Zdobnov E.M."/>
            <person name="James P.J."/>
            <person name="Bagnall N.H."/>
            <person name="Kotze A.C."/>
            <person name="Gibbs R.A."/>
            <person name="Richards S."/>
            <person name="Batterham P."/>
            <person name="Gasser R.B."/>
        </authorList>
    </citation>
    <scope>NUCLEOTIDE SEQUENCE [LARGE SCALE GENOMIC DNA]</scope>
    <source>
        <strain evidence="13 14">LS</strain>
        <tissue evidence="13">Full body</tissue>
    </source>
</reference>
<keyword evidence="14" id="KW-1185">Reference proteome</keyword>
<dbReference type="STRING" id="7375.A0A0L0CQX6"/>
<evidence type="ECO:0000256" key="1">
    <source>
        <dbReference type="ARBA" id="ARBA00004123"/>
    </source>
</evidence>
<feature type="compositionally biased region" description="Gly residues" evidence="10">
    <location>
        <begin position="178"/>
        <end position="195"/>
    </location>
</feature>
<dbReference type="PROSITE" id="PS50071">
    <property type="entry name" value="HOMEOBOX_2"/>
    <property type="match status" value="1"/>
</dbReference>
<dbReference type="GO" id="GO:0000122">
    <property type="term" value="P:negative regulation of transcription by RNA polymerase II"/>
    <property type="evidence" value="ECO:0007669"/>
    <property type="project" value="TreeGrafter"/>
</dbReference>
<evidence type="ECO:0000256" key="10">
    <source>
        <dbReference type="SAM" id="MobiDB-lite"/>
    </source>
</evidence>
<evidence type="ECO:0000256" key="3">
    <source>
        <dbReference type="ARBA" id="ARBA00022473"/>
    </source>
</evidence>
<dbReference type="GO" id="GO:0005634">
    <property type="term" value="C:nucleus"/>
    <property type="evidence" value="ECO:0007669"/>
    <property type="project" value="UniProtKB-SubCell"/>
</dbReference>
<feature type="DNA-binding region" description="Homeobox" evidence="7">
    <location>
        <begin position="273"/>
        <end position="332"/>
    </location>
</feature>
<name>A0A0L0CQX6_LUCCU</name>
<dbReference type="SUPFAM" id="SSF46689">
    <property type="entry name" value="Homeodomain-like"/>
    <property type="match status" value="1"/>
</dbReference>
<dbReference type="InterPro" id="IPR001356">
    <property type="entry name" value="HD"/>
</dbReference>
<evidence type="ECO:0000256" key="9">
    <source>
        <dbReference type="SAM" id="Coils"/>
    </source>
</evidence>
<keyword evidence="6 7" id="KW-0539">Nucleus</keyword>
<dbReference type="PROSITE" id="PS00027">
    <property type="entry name" value="HOMEOBOX_1"/>
    <property type="match status" value="1"/>
</dbReference>
<dbReference type="Gene3D" id="1.10.10.60">
    <property type="entry name" value="Homeodomain-like"/>
    <property type="match status" value="1"/>
</dbReference>
<protein>
    <recommendedName>
        <fullName evidence="12">Homeobox domain-containing protein</fullName>
    </recommendedName>
</protein>
<keyword evidence="9" id="KW-0175">Coiled coil</keyword>
<dbReference type="CDD" id="cd00086">
    <property type="entry name" value="homeodomain"/>
    <property type="match status" value="1"/>
</dbReference>
<evidence type="ECO:0000256" key="6">
    <source>
        <dbReference type="ARBA" id="ARBA00023242"/>
    </source>
</evidence>
<dbReference type="GO" id="GO:0000978">
    <property type="term" value="F:RNA polymerase II cis-regulatory region sequence-specific DNA binding"/>
    <property type="evidence" value="ECO:0007669"/>
    <property type="project" value="TreeGrafter"/>
</dbReference>
<dbReference type="GO" id="GO:0000981">
    <property type="term" value="F:DNA-binding transcription factor activity, RNA polymerase II-specific"/>
    <property type="evidence" value="ECO:0007669"/>
    <property type="project" value="InterPro"/>
</dbReference>
<feature type="transmembrane region" description="Helical" evidence="11">
    <location>
        <begin position="500"/>
        <end position="518"/>
    </location>
</feature>
<evidence type="ECO:0000256" key="5">
    <source>
        <dbReference type="ARBA" id="ARBA00023155"/>
    </source>
</evidence>
<feature type="region of interest" description="Disordered" evidence="10">
    <location>
        <begin position="398"/>
        <end position="417"/>
    </location>
</feature>
<feature type="coiled-coil region" evidence="9">
    <location>
        <begin position="325"/>
        <end position="355"/>
    </location>
</feature>
<evidence type="ECO:0000256" key="8">
    <source>
        <dbReference type="RuleBase" id="RU000682"/>
    </source>
</evidence>
<feature type="domain" description="Homeobox" evidence="12">
    <location>
        <begin position="271"/>
        <end position="331"/>
    </location>
</feature>
<accession>A0A0L0CQX6</accession>
<keyword evidence="5 7" id="KW-0371">Homeobox</keyword>
<keyword evidence="4 7" id="KW-0238">DNA-binding</keyword>